<evidence type="ECO:0000256" key="1">
    <source>
        <dbReference type="SAM" id="MobiDB-lite"/>
    </source>
</evidence>
<name>J3MD09_ORYBR</name>
<accession>J3MD09</accession>
<feature type="compositionally biased region" description="Basic and acidic residues" evidence="1">
    <location>
        <begin position="1"/>
        <end position="10"/>
    </location>
</feature>
<proteinExistence type="predicted"/>
<reference evidence="2" key="1">
    <citation type="journal article" date="2013" name="Nat. Commun.">
        <title>Whole-genome sequencing of Oryza brachyantha reveals mechanisms underlying Oryza genome evolution.</title>
        <authorList>
            <person name="Chen J."/>
            <person name="Huang Q."/>
            <person name="Gao D."/>
            <person name="Wang J."/>
            <person name="Lang Y."/>
            <person name="Liu T."/>
            <person name="Li B."/>
            <person name="Bai Z."/>
            <person name="Luis Goicoechea J."/>
            <person name="Liang C."/>
            <person name="Chen C."/>
            <person name="Zhang W."/>
            <person name="Sun S."/>
            <person name="Liao Y."/>
            <person name="Zhang X."/>
            <person name="Yang L."/>
            <person name="Song C."/>
            <person name="Wang M."/>
            <person name="Shi J."/>
            <person name="Liu G."/>
            <person name="Liu J."/>
            <person name="Zhou H."/>
            <person name="Zhou W."/>
            <person name="Yu Q."/>
            <person name="An N."/>
            <person name="Chen Y."/>
            <person name="Cai Q."/>
            <person name="Wang B."/>
            <person name="Liu B."/>
            <person name="Min J."/>
            <person name="Huang Y."/>
            <person name="Wu H."/>
            <person name="Li Z."/>
            <person name="Zhang Y."/>
            <person name="Yin Y."/>
            <person name="Song W."/>
            <person name="Jiang J."/>
            <person name="Jackson S.A."/>
            <person name="Wing R.A."/>
            <person name="Wang J."/>
            <person name="Chen M."/>
        </authorList>
    </citation>
    <scope>NUCLEOTIDE SEQUENCE [LARGE SCALE GENOMIC DNA]</scope>
    <source>
        <strain evidence="2">cv. IRGC 101232</strain>
    </source>
</reference>
<dbReference type="HOGENOM" id="CLU_2907712_0_0_1"/>
<protein>
    <submittedName>
        <fullName evidence="2">Uncharacterized protein</fullName>
    </submittedName>
</protein>
<keyword evidence="3" id="KW-1185">Reference proteome</keyword>
<reference evidence="2" key="2">
    <citation type="submission" date="2013-04" db="UniProtKB">
        <authorList>
            <consortium name="EnsemblPlants"/>
        </authorList>
    </citation>
    <scope>IDENTIFICATION</scope>
</reference>
<feature type="region of interest" description="Disordered" evidence="1">
    <location>
        <begin position="1"/>
        <end position="25"/>
    </location>
</feature>
<dbReference type="Proteomes" id="UP000006038">
    <property type="component" value="Chromosome 6"/>
</dbReference>
<evidence type="ECO:0000313" key="2">
    <source>
        <dbReference type="EnsemblPlants" id="OB06G19030.1"/>
    </source>
</evidence>
<sequence>MGGRGAVREREKKKKREEEEERMRGGCAAARIWNAVAAAASLANREKLSESPEGKNLDVITA</sequence>
<organism evidence="2">
    <name type="scientific">Oryza brachyantha</name>
    <name type="common">malo sina</name>
    <dbReference type="NCBI Taxonomy" id="4533"/>
    <lineage>
        <taxon>Eukaryota</taxon>
        <taxon>Viridiplantae</taxon>
        <taxon>Streptophyta</taxon>
        <taxon>Embryophyta</taxon>
        <taxon>Tracheophyta</taxon>
        <taxon>Spermatophyta</taxon>
        <taxon>Magnoliopsida</taxon>
        <taxon>Liliopsida</taxon>
        <taxon>Poales</taxon>
        <taxon>Poaceae</taxon>
        <taxon>BOP clade</taxon>
        <taxon>Oryzoideae</taxon>
        <taxon>Oryzeae</taxon>
        <taxon>Oryzinae</taxon>
        <taxon>Oryza</taxon>
    </lineage>
</organism>
<dbReference type="Gramene" id="OB06G19030.1">
    <property type="protein sequence ID" value="OB06G19030.1"/>
    <property type="gene ID" value="OB06G19030"/>
</dbReference>
<dbReference type="EnsemblPlants" id="OB06G19030.1">
    <property type="protein sequence ID" value="OB06G19030.1"/>
    <property type="gene ID" value="OB06G19030"/>
</dbReference>
<dbReference type="AlphaFoldDB" id="J3MD09"/>
<evidence type="ECO:0000313" key="3">
    <source>
        <dbReference type="Proteomes" id="UP000006038"/>
    </source>
</evidence>